<comment type="caution">
    <text evidence="2">The sequence shown here is derived from an EMBL/GenBank/DDBJ whole genome shotgun (WGS) entry which is preliminary data.</text>
</comment>
<accession>A0A2A2K5H5</accession>
<sequence length="183" mass="20696">MFRHRPRDALPARRFGRDIARIGDMRAAARLIGLYVITAQQHAIALGHEHLMRRREPMDLPRGGPEGNPVVRDPLRRPGRDISAVAVGERPHLGGEAGCDGRHPRIGARAQPRIEQRILLREMRQQLAGQQPPRLPQCRQIGLRRRHTGQQRCSQLAQLVMLGGQSPPAQHEPSPHISRRIKY</sequence>
<dbReference type="AlphaFoldDB" id="A0A2A2K5H5"/>
<protein>
    <submittedName>
        <fullName evidence="2">Uncharacterized protein</fullName>
    </submittedName>
</protein>
<organism evidence="2 3">
    <name type="scientific">Diploscapter pachys</name>
    <dbReference type="NCBI Taxonomy" id="2018661"/>
    <lineage>
        <taxon>Eukaryota</taxon>
        <taxon>Metazoa</taxon>
        <taxon>Ecdysozoa</taxon>
        <taxon>Nematoda</taxon>
        <taxon>Chromadorea</taxon>
        <taxon>Rhabditida</taxon>
        <taxon>Rhabditina</taxon>
        <taxon>Rhabditomorpha</taxon>
        <taxon>Rhabditoidea</taxon>
        <taxon>Rhabditidae</taxon>
        <taxon>Diploscapter</taxon>
    </lineage>
</organism>
<name>A0A2A2K5H5_9BILA</name>
<evidence type="ECO:0000313" key="3">
    <source>
        <dbReference type="Proteomes" id="UP000218231"/>
    </source>
</evidence>
<dbReference type="EMBL" id="LIAE01009573">
    <property type="protein sequence ID" value="PAV69237.1"/>
    <property type="molecule type" value="Genomic_DNA"/>
</dbReference>
<evidence type="ECO:0000313" key="2">
    <source>
        <dbReference type="EMBL" id="PAV69237.1"/>
    </source>
</evidence>
<dbReference type="Proteomes" id="UP000218231">
    <property type="component" value="Unassembled WGS sequence"/>
</dbReference>
<reference evidence="2 3" key="1">
    <citation type="journal article" date="2017" name="Curr. Biol.">
        <title>Genome architecture and evolution of a unichromosomal asexual nematode.</title>
        <authorList>
            <person name="Fradin H."/>
            <person name="Zegar C."/>
            <person name="Gutwein M."/>
            <person name="Lucas J."/>
            <person name="Kovtun M."/>
            <person name="Corcoran D."/>
            <person name="Baugh L.R."/>
            <person name="Kiontke K."/>
            <person name="Gunsalus K."/>
            <person name="Fitch D.H."/>
            <person name="Piano F."/>
        </authorList>
    </citation>
    <scope>NUCLEOTIDE SEQUENCE [LARGE SCALE GENOMIC DNA]</scope>
    <source>
        <strain evidence="2">PF1309</strain>
    </source>
</reference>
<gene>
    <name evidence="2" type="ORF">WR25_20803</name>
</gene>
<feature type="region of interest" description="Disordered" evidence="1">
    <location>
        <begin position="164"/>
        <end position="183"/>
    </location>
</feature>
<evidence type="ECO:0000256" key="1">
    <source>
        <dbReference type="SAM" id="MobiDB-lite"/>
    </source>
</evidence>
<keyword evidence="3" id="KW-1185">Reference proteome</keyword>
<proteinExistence type="predicted"/>